<dbReference type="PANTHER" id="PTHR35444">
    <property type="entry name" value="RIKEN CDNA 1700001C19 GENE"/>
    <property type="match status" value="1"/>
</dbReference>
<keyword evidence="3" id="KW-1185">Reference proteome</keyword>
<dbReference type="Pfam" id="PF22581">
    <property type="entry name" value="CIMIP3"/>
    <property type="match status" value="1"/>
</dbReference>
<proteinExistence type="predicted"/>
<evidence type="ECO:0000256" key="1">
    <source>
        <dbReference type="SAM" id="MobiDB-lite"/>
    </source>
</evidence>
<evidence type="ECO:0000313" key="3">
    <source>
        <dbReference type="Proteomes" id="UP001152795"/>
    </source>
</evidence>
<sequence>MTSSTSIRIVIGINQISRKKAAPNNGKITSGKNIAKTRQPEMPSANTYKCDGCRKDFKNVWLPNKLCCRLAQSDCASIGNTYSRHMNQSLAEMTTDPAKKLSLDSPRSKNGESGKAQRNNIAPFSSSGKPTCGHFFSRDTDHRKRKIGIPPSNLVQWRSYVS</sequence>
<comment type="caution">
    <text evidence="2">The sequence shown here is derived from an EMBL/GenBank/DDBJ whole genome shotgun (WGS) entry which is preliminary data.</text>
</comment>
<dbReference type="AlphaFoldDB" id="A0A7D9D7E7"/>
<feature type="region of interest" description="Disordered" evidence="1">
    <location>
        <begin position="91"/>
        <end position="138"/>
    </location>
</feature>
<dbReference type="InterPro" id="IPR054446">
    <property type="entry name" value="CIMIP3-like"/>
</dbReference>
<dbReference type="Proteomes" id="UP001152795">
    <property type="component" value="Unassembled WGS sequence"/>
</dbReference>
<evidence type="ECO:0000313" key="2">
    <source>
        <dbReference type="EMBL" id="CAB3978216.1"/>
    </source>
</evidence>
<organism evidence="2 3">
    <name type="scientific">Paramuricea clavata</name>
    <name type="common">Red gorgonian</name>
    <name type="synonym">Violescent sea-whip</name>
    <dbReference type="NCBI Taxonomy" id="317549"/>
    <lineage>
        <taxon>Eukaryota</taxon>
        <taxon>Metazoa</taxon>
        <taxon>Cnidaria</taxon>
        <taxon>Anthozoa</taxon>
        <taxon>Octocorallia</taxon>
        <taxon>Malacalcyonacea</taxon>
        <taxon>Plexauridae</taxon>
        <taxon>Paramuricea</taxon>
    </lineage>
</organism>
<dbReference type="EMBL" id="CACRXK020000097">
    <property type="protein sequence ID" value="CAB3978216.1"/>
    <property type="molecule type" value="Genomic_DNA"/>
</dbReference>
<accession>A0A7D9D7E7</accession>
<feature type="compositionally biased region" description="Polar residues" evidence="1">
    <location>
        <begin position="116"/>
        <end position="129"/>
    </location>
</feature>
<protein>
    <submittedName>
        <fullName evidence="2">Uncharacterized protein</fullName>
    </submittedName>
</protein>
<dbReference type="OrthoDB" id="5982044at2759"/>
<reference evidence="2" key="1">
    <citation type="submission" date="2020-04" db="EMBL/GenBank/DDBJ databases">
        <authorList>
            <person name="Alioto T."/>
            <person name="Alioto T."/>
            <person name="Gomez Garrido J."/>
        </authorList>
    </citation>
    <scope>NUCLEOTIDE SEQUENCE</scope>
    <source>
        <strain evidence="2">A484AB</strain>
    </source>
</reference>
<feature type="compositionally biased region" description="Basic and acidic residues" evidence="1">
    <location>
        <begin position="97"/>
        <end position="112"/>
    </location>
</feature>
<name>A0A7D9D7E7_PARCT</name>
<dbReference type="PANTHER" id="PTHR35444:SF1">
    <property type="entry name" value="RIKEN CDNA 1700001C19 GENE"/>
    <property type="match status" value="1"/>
</dbReference>
<gene>
    <name evidence="2" type="ORF">PACLA_8A031719</name>
</gene>